<comment type="caution">
    <text evidence="2">The sequence shown here is derived from an EMBL/GenBank/DDBJ whole genome shotgun (WGS) entry which is preliminary data.</text>
</comment>
<dbReference type="Proteomes" id="UP001651880">
    <property type="component" value="Unassembled WGS sequence"/>
</dbReference>
<protein>
    <submittedName>
        <fullName evidence="2">Sigma-70 family RNA polymerase sigma factor</fullName>
    </submittedName>
</protein>
<name>A0ABT1NJZ6_9FIRM</name>
<evidence type="ECO:0000259" key="1">
    <source>
        <dbReference type="Pfam" id="PF04545"/>
    </source>
</evidence>
<dbReference type="InterPro" id="IPR036388">
    <property type="entry name" value="WH-like_DNA-bd_sf"/>
</dbReference>
<sequence length="82" mass="9751">MNLKESLELNLAMILDESYYEHESKIFVEDLISYLPSLQRRVIKEKFLYGYSYKEIGDRLNISRQVVNGIKNRALNNLRKLI</sequence>
<gene>
    <name evidence="2" type="ORF">LJD61_18930</name>
</gene>
<evidence type="ECO:0000313" key="3">
    <source>
        <dbReference type="Proteomes" id="UP001651880"/>
    </source>
</evidence>
<dbReference type="Pfam" id="PF04545">
    <property type="entry name" value="Sigma70_r4"/>
    <property type="match status" value="1"/>
</dbReference>
<dbReference type="EMBL" id="JAJEKE010000025">
    <property type="protein sequence ID" value="MCQ1531593.1"/>
    <property type="molecule type" value="Genomic_DNA"/>
</dbReference>
<reference evidence="2 3" key="1">
    <citation type="submission" date="2021-10" db="EMBL/GenBank/DDBJ databases">
        <title>Lutispora strain m25 sp. nov., a thermophilic, non-spore-forming bacterium isolated from a lab-scale methanogenic bioreactor digesting anaerobic sludge.</title>
        <authorList>
            <person name="El Houari A."/>
            <person name="Mcdonald J."/>
        </authorList>
    </citation>
    <scope>NUCLEOTIDE SEQUENCE [LARGE SCALE GENOMIC DNA]</scope>
    <source>
        <strain evidence="3">m25</strain>
    </source>
</reference>
<dbReference type="CDD" id="cd06171">
    <property type="entry name" value="Sigma70_r4"/>
    <property type="match status" value="1"/>
</dbReference>
<dbReference type="SUPFAM" id="SSF88659">
    <property type="entry name" value="Sigma3 and sigma4 domains of RNA polymerase sigma factors"/>
    <property type="match status" value="1"/>
</dbReference>
<dbReference type="Gene3D" id="1.10.10.10">
    <property type="entry name" value="Winged helix-like DNA-binding domain superfamily/Winged helix DNA-binding domain"/>
    <property type="match status" value="1"/>
</dbReference>
<dbReference type="RefSeq" id="WP_255229147.1">
    <property type="nucleotide sequence ID" value="NZ_JAJEKE010000025.1"/>
</dbReference>
<feature type="domain" description="RNA polymerase sigma-70 region 4" evidence="1">
    <location>
        <begin position="33"/>
        <end position="80"/>
    </location>
</feature>
<organism evidence="2 3">
    <name type="scientific">Lutispora saccharofermentans</name>
    <dbReference type="NCBI Taxonomy" id="3024236"/>
    <lineage>
        <taxon>Bacteria</taxon>
        <taxon>Bacillati</taxon>
        <taxon>Bacillota</taxon>
        <taxon>Clostridia</taxon>
        <taxon>Lutisporales</taxon>
        <taxon>Lutisporaceae</taxon>
        <taxon>Lutispora</taxon>
    </lineage>
</organism>
<proteinExistence type="predicted"/>
<dbReference type="InterPro" id="IPR007630">
    <property type="entry name" value="RNA_pol_sigma70_r4"/>
</dbReference>
<accession>A0ABT1NJZ6</accession>
<dbReference type="InterPro" id="IPR013324">
    <property type="entry name" value="RNA_pol_sigma_r3/r4-like"/>
</dbReference>
<keyword evidence="3" id="KW-1185">Reference proteome</keyword>
<evidence type="ECO:0000313" key="2">
    <source>
        <dbReference type="EMBL" id="MCQ1531593.1"/>
    </source>
</evidence>